<organism evidence="1">
    <name type="scientific">Siphoviridae sp. ctPxx43</name>
    <dbReference type="NCBI Taxonomy" id="2825489"/>
    <lineage>
        <taxon>Viruses</taxon>
        <taxon>Duplodnaviria</taxon>
        <taxon>Heunggongvirae</taxon>
        <taxon>Uroviricota</taxon>
        <taxon>Caudoviricetes</taxon>
    </lineage>
</organism>
<accession>A0A8S5PEM1</accession>
<sequence>MSEAIKNETTEMAVASGYSAIANMDFLAEAMNDDCAGLDFKFDRIKIPSGGMTAFEVPSEDGEGSDLVKEIEAVILYSHPANSYYTEAYKGGSNPPDCGSFDGITGTGTPGGICKNCPFNQFGSGEGKSKACKNRRMLYLLRENEIFPLTLNLPTGSLKGFTKYVQILLARGKRPNQVVTKISLRKAASASGIDFSQAVFKVVRSLDAAEQKNIDAMADQMKDYASGLTTAAMAEDTPFVDAETGEVIEPLK</sequence>
<protein>
    <submittedName>
        <fullName evidence="1">Uncharacterized protein</fullName>
    </submittedName>
</protein>
<reference evidence="1" key="1">
    <citation type="journal article" date="2021" name="Proc. Natl. Acad. Sci. U.S.A.">
        <title>A Catalog of Tens of Thousands of Viruses from Human Metagenomes Reveals Hidden Associations with Chronic Diseases.</title>
        <authorList>
            <person name="Tisza M.J."/>
            <person name="Buck C.B."/>
        </authorList>
    </citation>
    <scope>NUCLEOTIDE SEQUENCE</scope>
    <source>
        <strain evidence="1">CtPxx43</strain>
    </source>
</reference>
<dbReference type="EMBL" id="BK015396">
    <property type="protein sequence ID" value="DAE04883.1"/>
    <property type="molecule type" value="Genomic_DNA"/>
</dbReference>
<name>A0A8S5PEM1_9CAUD</name>
<evidence type="ECO:0000313" key="1">
    <source>
        <dbReference type="EMBL" id="DAE04883.1"/>
    </source>
</evidence>
<proteinExistence type="predicted"/>